<keyword evidence="1" id="KW-0808">Transferase</keyword>
<evidence type="ECO:0000313" key="1">
    <source>
        <dbReference type="EMBL" id="MEQ3549887.1"/>
    </source>
</evidence>
<comment type="caution">
    <text evidence="1">The sequence shown here is derived from an EMBL/GenBank/DDBJ whole genome shotgun (WGS) entry which is preliminary data.</text>
</comment>
<evidence type="ECO:0000313" key="2">
    <source>
        <dbReference type="Proteomes" id="UP001494902"/>
    </source>
</evidence>
<sequence length="395" mass="42040">MSGYSLLEGVRVVEVAQLAPSSVGGHLADLGAEVIKVEAPGRGEGVRYAGARAVGGPDGPGFMHLRWNRGKRSVELDLRTEEGAAAFLRLAASADAVVEGTRHGHLERLGLGWDRLTAQRPSVVLCEVSGTGAEGPYRDLATGGMWFDAYAGLRRVDPDRPSPPGVMGGSAETPQAMYALGAYGAMAVVAAVLRARETGRGARLQVSSVDVATSWMPDRIDAALNVGRTHGRTGWTVDGRLPDWPLLDAYRTADGGAIVFGSHTPKFWRAFCAAVDRPDLLEIDLATVDEGSSERAELVWRELSALFRTRTKREWVDLFLAHDVSGGPVNTVEELLDDPHFAARGAVYEVAGPDGPLRLAASPVRVVGEHFAPALAPGPGEHTAEVLARLDPPLR</sequence>
<dbReference type="PANTHER" id="PTHR48228">
    <property type="entry name" value="SUCCINYL-COA--D-CITRAMALATE COA-TRANSFERASE"/>
    <property type="match status" value="1"/>
</dbReference>
<dbReference type="GO" id="GO:0016740">
    <property type="term" value="F:transferase activity"/>
    <property type="evidence" value="ECO:0007669"/>
    <property type="project" value="UniProtKB-KW"/>
</dbReference>
<dbReference type="InterPro" id="IPR023606">
    <property type="entry name" value="CoA-Trfase_III_dom_1_sf"/>
</dbReference>
<dbReference type="Gene3D" id="3.30.1540.10">
    <property type="entry name" value="formyl-coa transferase, domain 3"/>
    <property type="match status" value="1"/>
</dbReference>
<dbReference type="InterPro" id="IPR003673">
    <property type="entry name" value="CoA-Trfase_fam_III"/>
</dbReference>
<dbReference type="PANTHER" id="PTHR48228:SF7">
    <property type="entry name" value="FATTY ACYL-COA TRANSFERASE RV3272-RELATED"/>
    <property type="match status" value="1"/>
</dbReference>
<reference evidence="1 2" key="1">
    <citation type="submission" date="2024-03" db="EMBL/GenBank/DDBJ databases">
        <title>Draft genome sequence of Pseudonocardia nematodicida JCM 31783.</title>
        <authorList>
            <person name="Butdee W."/>
            <person name="Duangmal K."/>
        </authorList>
    </citation>
    <scope>NUCLEOTIDE SEQUENCE [LARGE SCALE GENOMIC DNA]</scope>
    <source>
        <strain evidence="1 2">JCM 31783</strain>
    </source>
</reference>
<organism evidence="1 2">
    <name type="scientific">Pseudonocardia nematodicida</name>
    <dbReference type="NCBI Taxonomy" id="1206997"/>
    <lineage>
        <taxon>Bacteria</taxon>
        <taxon>Bacillati</taxon>
        <taxon>Actinomycetota</taxon>
        <taxon>Actinomycetes</taxon>
        <taxon>Pseudonocardiales</taxon>
        <taxon>Pseudonocardiaceae</taxon>
        <taxon>Pseudonocardia</taxon>
    </lineage>
</organism>
<dbReference type="Proteomes" id="UP001494902">
    <property type="component" value="Unassembled WGS sequence"/>
</dbReference>
<dbReference type="InterPro" id="IPR050509">
    <property type="entry name" value="CoA-transferase_III"/>
</dbReference>
<dbReference type="RefSeq" id="WP_349296981.1">
    <property type="nucleotide sequence ID" value="NZ_JBEDNQ010000002.1"/>
</dbReference>
<name>A0ABV1K5Z1_9PSEU</name>
<dbReference type="Gene3D" id="3.40.50.10540">
    <property type="entry name" value="Crotonobetainyl-coa:carnitine coa-transferase, domain 1"/>
    <property type="match status" value="1"/>
</dbReference>
<gene>
    <name evidence="1" type="ORF">WIS52_05345</name>
</gene>
<proteinExistence type="predicted"/>
<dbReference type="Pfam" id="PF02515">
    <property type="entry name" value="CoA_transf_3"/>
    <property type="match status" value="1"/>
</dbReference>
<accession>A0ABV1K5Z1</accession>
<keyword evidence="2" id="KW-1185">Reference proteome</keyword>
<dbReference type="InterPro" id="IPR044855">
    <property type="entry name" value="CoA-Trfase_III_dom3_sf"/>
</dbReference>
<dbReference type="EC" id="2.8.3.-" evidence="1"/>
<dbReference type="SUPFAM" id="SSF89796">
    <property type="entry name" value="CoA-transferase family III (CaiB/BaiF)"/>
    <property type="match status" value="1"/>
</dbReference>
<dbReference type="EMBL" id="JBEDNQ010000002">
    <property type="protein sequence ID" value="MEQ3549887.1"/>
    <property type="molecule type" value="Genomic_DNA"/>
</dbReference>
<protein>
    <submittedName>
        <fullName evidence="1">CoA transferase</fullName>
        <ecNumber evidence="1">2.8.3.-</ecNumber>
    </submittedName>
</protein>